<dbReference type="AlphaFoldDB" id="A0A329MIP9"/>
<proteinExistence type="predicted"/>
<dbReference type="Proteomes" id="UP000250369">
    <property type="component" value="Unassembled WGS sequence"/>
</dbReference>
<dbReference type="SUPFAM" id="SSF54593">
    <property type="entry name" value="Glyoxalase/Bleomycin resistance protein/Dihydroxybiphenyl dioxygenase"/>
    <property type="match status" value="1"/>
</dbReference>
<dbReference type="Pfam" id="PF00903">
    <property type="entry name" value="Glyoxalase"/>
    <property type="match status" value="1"/>
</dbReference>
<accession>A0A329MIP9</accession>
<dbReference type="Gene3D" id="3.10.180.10">
    <property type="entry name" value="2,3-Dihydroxybiphenyl 1,2-Dioxygenase, domain 1"/>
    <property type="match status" value="1"/>
</dbReference>
<gene>
    <name evidence="2" type="ORF">DQG23_20555</name>
</gene>
<keyword evidence="3" id="KW-1185">Reference proteome</keyword>
<name>A0A329MIP9_9BACL</name>
<dbReference type="InterPro" id="IPR029068">
    <property type="entry name" value="Glyas_Bleomycin-R_OHBP_Dase"/>
</dbReference>
<dbReference type="InterPro" id="IPR004360">
    <property type="entry name" value="Glyas_Fos-R_dOase_dom"/>
</dbReference>
<dbReference type="EMBL" id="QMFB01000012">
    <property type="protein sequence ID" value="RAV19542.1"/>
    <property type="molecule type" value="Genomic_DNA"/>
</dbReference>
<evidence type="ECO:0000259" key="1">
    <source>
        <dbReference type="PROSITE" id="PS51819"/>
    </source>
</evidence>
<dbReference type="PROSITE" id="PS51819">
    <property type="entry name" value="VOC"/>
    <property type="match status" value="1"/>
</dbReference>
<dbReference type="OrthoDB" id="9795618at2"/>
<sequence>MLRTKELKETIAFYTDILGFECESYSEDWGWASLRLDRVVIMAALPNEHMPFDKPSFTGSLYIELNNVDEYWDGIQGKASVCYPIGSFPYGMREFAIYDNNGYLLQFGQRIPLESGS</sequence>
<comment type="caution">
    <text evidence="2">The sequence shown here is derived from an EMBL/GenBank/DDBJ whole genome shotgun (WGS) entry which is preliminary data.</text>
</comment>
<reference evidence="2 3" key="1">
    <citation type="journal article" date="2009" name="Int. J. Syst. Evol. Microbiol.">
        <title>Paenibacillus contaminans sp. nov., isolated from a contaminated laboratory plate.</title>
        <authorList>
            <person name="Chou J.H."/>
            <person name="Lee J.H."/>
            <person name="Lin M.C."/>
            <person name="Chang P.S."/>
            <person name="Arun A.B."/>
            <person name="Young C.C."/>
            <person name="Chen W.M."/>
        </authorList>
    </citation>
    <scope>NUCLEOTIDE SEQUENCE [LARGE SCALE GENOMIC DNA]</scope>
    <source>
        <strain evidence="2 3">CKOBP-6</strain>
    </source>
</reference>
<evidence type="ECO:0000313" key="3">
    <source>
        <dbReference type="Proteomes" id="UP000250369"/>
    </source>
</evidence>
<dbReference type="InterPro" id="IPR037523">
    <property type="entry name" value="VOC_core"/>
</dbReference>
<evidence type="ECO:0000313" key="2">
    <source>
        <dbReference type="EMBL" id="RAV19542.1"/>
    </source>
</evidence>
<organism evidence="2 3">
    <name type="scientific">Paenibacillus contaminans</name>
    <dbReference type="NCBI Taxonomy" id="450362"/>
    <lineage>
        <taxon>Bacteria</taxon>
        <taxon>Bacillati</taxon>
        <taxon>Bacillota</taxon>
        <taxon>Bacilli</taxon>
        <taxon>Bacillales</taxon>
        <taxon>Paenibacillaceae</taxon>
        <taxon>Paenibacillus</taxon>
    </lineage>
</organism>
<protein>
    <submittedName>
        <fullName evidence="2">Bleomycin resistance family protein</fullName>
    </submittedName>
</protein>
<feature type="domain" description="VOC" evidence="1">
    <location>
        <begin position="1"/>
        <end position="110"/>
    </location>
</feature>